<dbReference type="InterPro" id="IPR013249">
    <property type="entry name" value="RNA_pol_sigma70_r4_t2"/>
</dbReference>
<dbReference type="SUPFAM" id="SSF88946">
    <property type="entry name" value="Sigma2 domain of RNA polymerase sigma factors"/>
    <property type="match status" value="1"/>
</dbReference>
<keyword evidence="10" id="KW-1185">Reference proteome</keyword>
<keyword evidence="5 6" id="KW-0804">Transcription</keyword>
<organism evidence="9 10">
    <name type="scientific">Microbacterium trichothecenolyticum</name>
    <name type="common">Aureobacterium trichothecenolyticum</name>
    <dbReference type="NCBI Taxonomy" id="69370"/>
    <lineage>
        <taxon>Bacteria</taxon>
        <taxon>Bacillati</taxon>
        <taxon>Actinomycetota</taxon>
        <taxon>Actinomycetes</taxon>
        <taxon>Micrococcales</taxon>
        <taxon>Microbacteriaceae</taxon>
        <taxon>Microbacterium</taxon>
    </lineage>
</organism>
<proteinExistence type="inferred from homology"/>
<sequence>MDAMADDVIDDRALVARAAAGSETAFRSLYRAYVRPVYWTAMGLVGNAADADDVVQETFVVAWRKLPQLTLEGTSLLPWLATVCRLQAANRLRARSRHGAHAALDEDLPARIDVERDVVDAETVRAILAAVEGLGDLDREIFRLCAAEGYGYQAAADALGVSHGTVRNRLSRIRTRVRATAMETETP</sequence>
<feature type="domain" description="RNA polymerase sigma-70 region 2" evidence="7">
    <location>
        <begin position="29"/>
        <end position="97"/>
    </location>
</feature>
<protein>
    <recommendedName>
        <fullName evidence="6">RNA polymerase sigma factor</fullName>
    </recommendedName>
</protein>
<gene>
    <name evidence="9" type="ORF">QE412_000485</name>
</gene>
<dbReference type="PANTHER" id="PTHR43133">
    <property type="entry name" value="RNA POLYMERASE ECF-TYPE SIGMA FACTO"/>
    <property type="match status" value="1"/>
</dbReference>
<keyword evidence="4 6" id="KW-0238">DNA-binding</keyword>
<dbReference type="InterPro" id="IPR013325">
    <property type="entry name" value="RNA_pol_sigma_r2"/>
</dbReference>
<evidence type="ECO:0000313" key="10">
    <source>
        <dbReference type="Proteomes" id="UP001226691"/>
    </source>
</evidence>
<comment type="similarity">
    <text evidence="1 6">Belongs to the sigma-70 factor family. ECF subfamily.</text>
</comment>
<dbReference type="PROSITE" id="PS01063">
    <property type="entry name" value="SIGMA70_ECF"/>
    <property type="match status" value="1"/>
</dbReference>
<dbReference type="NCBIfam" id="TIGR02937">
    <property type="entry name" value="sigma70-ECF"/>
    <property type="match status" value="1"/>
</dbReference>
<evidence type="ECO:0000256" key="4">
    <source>
        <dbReference type="ARBA" id="ARBA00023125"/>
    </source>
</evidence>
<evidence type="ECO:0000256" key="1">
    <source>
        <dbReference type="ARBA" id="ARBA00010641"/>
    </source>
</evidence>
<evidence type="ECO:0000256" key="2">
    <source>
        <dbReference type="ARBA" id="ARBA00023015"/>
    </source>
</evidence>
<feature type="domain" description="RNA polymerase sigma factor 70 region 4 type 2" evidence="8">
    <location>
        <begin position="125"/>
        <end position="176"/>
    </location>
</feature>
<dbReference type="EMBL" id="JAUTBF010000001">
    <property type="protein sequence ID" value="MDQ1121912.1"/>
    <property type="molecule type" value="Genomic_DNA"/>
</dbReference>
<dbReference type="Proteomes" id="UP001226691">
    <property type="component" value="Unassembled WGS sequence"/>
</dbReference>
<dbReference type="Gene3D" id="1.10.1740.10">
    <property type="match status" value="1"/>
</dbReference>
<name>A0ABU0TQH0_MICTR</name>
<dbReference type="InterPro" id="IPR007627">
    <property type="entry name" value="RNA_pol_sigma70_r2"/>
</dbReference>
<dbReference type="Pfam" id="PF04542">
    <property type="entry name" value="Sigma70_r2"/>
    <property type="match status" value="1"/>
</dbReference>
<dbReference type="Gene3D" id="1.10.10.10">
    <property type="entry name" value="Winged helix-like DNA-binding domain superfamily/Winged helix DNA-binding domain"/>
    <property type="match status" value="1"/>
</dbReference>
<comment type="caution">
    <text evidence="9">The sequence shown here is derived from an EMBL/GenBank/DDBJ whole genome shotgun (WGS) entry which is preliminary data.</text>
</comment>
<dbReference type="InterPro" id="IPR000838">
    <property type="entry name" value="RNA_pol_sigma70_ECF_CS"/>
</dbReference>
<evidence type="ECO:0000313" key="9">
    <source>
        <dbReference type="EMBL" id="MDQ1121912.1"/>
    </source>
</evidence>
<dbReference type="Pfam" id="PF08281">
    <property type="entry name" value="Sigma70_r4_2"/>
    <property type="match status" value="1"/>
</dbReference>
<dbReference type="SUPFAM" id="SSF88659">
    <property type="entry name" value="Sigma3 and sigma4 domains of RNA polymerase sigma factors"/>
    <property type="match status" value="1"/>
</dbReference>
<evidence type="ECO:0000256" key="6">
    <source>
        <dbReference type="RuleBase" id="RU000716"/>
    </source>
</evidence>
<dbReference type="InterPro" id="IPR014284">
    <property type="entry name" value="RNA_pol_sigma-70_dom"/>
</dbReference>
<reference evidence="9 10" key="1">
    <citation type="submission" date="2023-07" db="EMBL/GenBank/DDBJ databases">
        <title>Functional and genomic diversity of the sorghum phyllosphere microbiome.</title>
        <authorList>
            <person name="Shade A."/>
        </authorList>
    </citation>
    <scope>NUCLEOTIDE SEQUENCE [LARGE SCALE GENOMIC DNA]</scope>
    <source>
        <strain evidence="9 10">SORGH_AS_1207</strain>
    </source>
</reference>
<keyword evidence="2 6" id="KW-0805">Transcription regulation</keyword>
<dbReference type="PANTHER" id="PTHR43133:SF8">
    <property type="entry name" value="RNA POLYMERASE SIGMA FACTOR HI_1459-RELATED"/>
    <property type="match status" value="1"/>
</dbReference>
<evidence type="ECO:0000256" key="3">
    <source>
        <dbReference type="ARBA" id="ARBA00023082"/>
    </source>
</evidence>
<evidence type="ECO:0000259" key="8">
    <source>
        <dbReference type="Pfam" id="PF08281"/>
    </source>
</evidence>
<keyword evidence="3 6" id="KW-0731">Sigma factor</keyword>
<evidence type="ECO:0000256" key="5">
    <source>
        <dbReference type="ARBA" id="ARBA00023163"/>
    </source>
</evidence>
<dbReference type="InterPro" id="IPR013324">
    <property type="entry name" value="RNA_pol_sigma_r3/r4-like"/>
</dbReference>
<dbReference type="InterPro" id="IPR036388">
    <property type="entry name" value="WH-like_DNA-bd_sf"/>
</dbReference>
<accession>A0ABU0TQH0</accession>
<evidence type="ECO:0000259" key="7">
    <source>
        <dbReference type="Pfam" id="PF04542"/>
    </source>
</evidence>
<dbReference type="InterPro" id="IPR039425">
    <property type="entry name" value="RNA_pol_sigma-70-like"/>
</dbReference>